<evidence type="ECO:0000256" key="1">
    <source>
        <dbReference type="ARBA" id="ARBA00008225"/>
    </source>
</evidence>
<keyword evidence="3" id="KW-1133">Transmembrane helix</keyword>
<dbReference type="InParanoid" id="A0A7F5RAH2"/>
<feature type="domain" description="CN hydrolase" evidence="5">
    <location>
        <begin position="25"/>
        <end position="295"/>
    </location>
</feature>
<dbReference type="SUPFAM" id="SSF56317">
    <property type="entry name" value="Carbon-nitrogen hydrolase"/>
    <property type="match status" value="1"/>
</dbReference>
<dbReference type="Pfam" id="PF19018">
    <property type="entry name" value="Vanin_C"/>
    <property type="match status" value="1"/>
</dbReference>
<keyword evidence="2" id="KW-0378">Hydrolase</keyword>
<dbReference type="Gene3D" id="3.60.110.10">
    <property type="entry name" value="Carbon-nitrogen hydrolase"/>
    <property type="match status" value="1"/>
</dbReference>
<dbReference type="PANTHER" id="PTHR10609">
    <property type="entry name" value="BIOTINIDASE-RELATED"/>
    <property type="match status" value="1"/>
</dbReference>
<dbReference type="InterPro" id="IPR036526">
    <property type="entry name" value="C-N_Hydrolase_sf"/>
</dbReference>
<evidence type="ECO:0000256" key="3">
    <source>
        <dbReference type="SAM" id="Phobius"/>
    </source>
</evidence>
<feature type="transmembrane region" description="Helical" evidence="3">
    <location>
        <begin position="504"/>
        <end position="524"/>
    </location>
</feature>
<keyword evidence="3" id="KW-0812">Transmembrane</keyword>
<feature type="chain" id="PRO_5028909453" evidence="4">
    <location>
        <begin position="22"/>
        <end position="530"/>
    </location>
</feature>
<dbReference type="OrthoDB" id="10250282at2759"/>
<comment type="similarity">
    <text evidence="1">Belongs to the carbon-nitrogen hydrolase superfamily. BTD/VNN family.</text>
</comment>
<keyword evidence="3" id="KW-0472">Membrane</keyword>
<evidence type="ECO:0000259" key="5">
    <source>
        <dbReference type="PROSITE" id="PS50263"/>
    </source>
</evidence>
<sequence>MNSKKTVSISLVFLIIVFVKSQSTYKAAVVEFSPRISAYNPQDLLLENAAFYVDYIENAAELGVEIIVFPEDGLTGLNIWTADVTFESIAKYSTFVPEIKDEIAPCDYSSVNYYAKALIDLSCSARTNGIYTVINVLEKSFSSDNSTFLYNTDVVFDRNGVVIAKYRKVNLFNEAFVTPGNTTVTFQTDFGVTFAIFTCFDILFKNPSVDVLTDTISDVIYPVAWFSEVPFLQALSIQAGYAKANGVNLLASGLSNATNGNGGSGIYLANGTITETYISAVSASKMIIQDVPILPKRQSSCHENMSTVSGIASQHASYSIGGLSLFKLMVEDLSNYTTHSLNLTQNYSSTTICSEGSSFCCTFNVTINLDTASATNVVYKLVAFNGNRKLGTSTSGNQICGVVACLTDDILSCGQIRTLGSMIGVKFNSIIITGNFVNAPAGHTLPSTLTFSLTPIQNYRYCRTSGINEAQVNMNLTSPHDSIFAFGIFGRSFKRDGGSVGRSIATFNTICTVSVFFLTVLTVLQQKIIS</sequence>
<dbReference type="InterPro" id="IPR043957">
    <property type="entry name" value="Vanin_C"/>
</dbReference>
<feature type="signal peptide" evidence="4">
    <location>
        <begin position="1"/>
        <end position="21"/>
    </location>
</feature>
<protein>
    <submittedName>
        <fullName evidence="7">Vanin-like protein 1</fullName>
    </submittedName>
</protein>
<evidence type="ECO:0000256" key="4">
    <source>
        <dbReference type="SAM" id="SignalP"/>
    </source>
</evidence>
<dbReference type="GO" id="GO:0016787">
    <property type="term" value="F:hydrolase activity"/>
    <property type="evidence" value="ECO:0007669"/>
    <property type="project" value="UniProtKB-KW"/>
</dbReference>
<dbReference type="Pfam" id="PF00795">
    <property type="entry name" value="CN_hydrolase"/>
    <property type="match status" value="1"/>
</dbReference>
<dbReference type="PANTHER" id="PTHR10609:SF14">
    <property type="entry name" value="BIOTINIDASE"/>
    <property type="match status" value="1"/>
</dbReference>
<dbReference type="Proteomes" id="UP000192223">
    <property type="component" value="Unplaced"/>
</dbReference>
<accession>A0A7F5RAH2</accession>
<evidence type="ECO:0000313" key="6">
    <source>
        <dbReference type="Proteomes" id="UP000192223"/>
    </source>
</evidence>
<name>A0A7F5RAH2_AGRPL</name>
<keyword evidence="4" id="KW-0732">Signal</keyword>
<dbReference type="InterPro" id="IPR040154">
    <property type="entry name" value="Biotinidase/VNN"/>
</dbReference>
<organism evidence="6 7">
    <name type="scientific">Agrilus planipennis</name>
    <name type="common">Emerald ash borer</name>
    <name type="synonym">Agrilus marcopoli</name>
    <dbReference type="NCBI Taxonomy" id="224129"/>
    <lineage>
        <taxon>Eukaryota</taxon>
        <taxon>Metazoa</taxon>
        <taxon>Ecdysozoa</taxon>
        <taxon>Arthropoda</taxon>
        <taxon>Hexapoda</taxon>
        <taxon>Insecta</taxon>
        <taxon>Pterygota</taxon>
        <taxon>Neoptera</taxon>
        <taxon>Endopterygota</taxon>
        <taxon>Coleoptera</taxon>
        <taxon>Polyphaga</taxon>
        <taxon>Elateriformia</taxon>
        <taxon>Buprestoidea</taxon>
        <taxon>Buprestidae</taxon>
        <taxon>Agrilinae</taxon>
        <taxon>Agrilus</taxon>
    </lineage>
</organism>
<dbReference type="InterPro" id="IPR003010">
    <property type="entry name" value="C-N_Hydrolase"/>
</dbReference>
<keyword evidence="6" id="KW-1185">Reference proteome</keyword>
<dbReference type="AlphaFoldDB" id="A0A7F5RAH2"/>
<proteinExistence type="inferred from homology"/>
<reference evidence="7" key="1">
    <citation type="submission" date="2025-08" db="UniProtKB">
        <authorList>
            <consortium name="RefSeq"/>
        </authorList>
    </citation>
    <scope>IDENTIFICATION</scope>
    <source>
        <tissue evidence="7">Entire body</tissue>
    </source>
</reference>
<dbReference type="KEGG" id="apln:112905212"/>
<evidence type="ECO:0000256" key="2">
    <source>
        <dbReference type="ARBA" id="ARBA00022801"/>
    </source>
</evidence>
<dbReference type="RefSeq" id="XP_025832965.1">
    <property type="nucleotide sequence ID" value="XM_025977180.1"/>
</dbReference>
<dbReference type="GeneID" id="112905212"/>
<dbReference type="PROSITE" id="PS50263">
    <property type="entry name" value="CN_HYDROLASE"/>
    <property type="match status" value="1"/>
</dbReference>
<evidence type="ECO:0000313" key="7">
    <source>
        <dbReference type="RefSeq" id="XP_025832965.1"/>
    </source>
</evidence>
<gene>
    <name evidence="7" type="primary">LOC112905212</name>
</gene>